<keyword evidence="1 9" id="KW-0963">Cytoplasm</keyword>
<evidence type="ECO:0000256" key="1">
    <source>
        <dbReference type="ARBA" id="ARBA00022490"/>
    </source>
</evidence>
<evidence type="ECO:0000313" key="11">
    <source>
        <dbReference type="EMBL" id="MCD7111625.1"/>
    </source>
</evidence>
<keyword evidence="4 9" id="KW-0547">Nucleotide-binding</keyword>
<comment type="cofactor">
    <cofactor evidence="9">
        <name>Mg(2+)</name>
        <dbReference type="ChEBI" id="CHEBI:18420"/>
    </cofactor>
</comment>
<comment type="similarity">
    <text evidence="9">Belongs to the bacterial CoaD family.</text>
</comment>
<feature type="binding site" evidence="9">
    <location>
        <position position="92"/>
    </location>
    <ligand>
        <name>substrate</name>
    </ligand>
</feature>
<dbReference type="GO" id="GO:0004595">
    <property type="term" value="F:pantetheine-phosphate adenylyltransferase activity"/>
    <property type="evidence" value="ECO:0007669"/>
    <property type="project" value="UniProtKB-UniRule"/>
</dbReference>
<comment type="subunit">
    <text evidence="9">Homohexamer.</text>
</comment>
<keyword evidence="2 9" id="KW-0808">Transferase</keyword>
<feature type="binding site" evidence="9">
    <location>
        <position position="17"/>
    </location>
    <ligand>
        <name>ATP</name>
        <dbReference type="ChEBI" id="CHEBI:30616"/>
    </ligand>
</feature>
<dbReference type="GO" id="GO:0005737">
    <property type="term" value="C:cytoplasm"/>
    <property type="evidence" value="ECO:0007669"/>
    <property type="project" value="UniProtKB-SubCell"/>
</dbReference>
<comment type="pathway">
    <text evidence="9">Cofactor biosynthesis; coenzyme A biosynthesis; CoA from (R)-pantothenate: step 4/5.</text>
</comment>
<dbReference type="EMBL" id="JAJOZR010000018">
    <property type="protein sequence ID" value="MCD7111625.1"/>
    <property type="molecule type" value="Genomic_DNA"/>
</dbReference>
<evidence type="ECO:0000256" key="4">
    <source>
        <dbReference type="ARBA" id="ARBA00022741"/>
    </source>
</evidence>
<name>A0A9X1T368_9HYPH</name>
<protein>
    <recommendedName>
        <fullName evidence="9">Phosphopantetheine adenylyltransferase</fullName>
        <ecNumber evidence="9">2.7.7.3</ecNumber>
    </recommendedName>
    <alternativeName>
        <fullName evidence="9">Dephospho-CoA pyrophosphorylase</fullName>
    </alternativeName>
    <alternativeName>
        <fullName evidence="9">Pantetheine-phosphate adenylyltransferase</fullName>
        <shortName evidence="9">PPAT</shortName>
    </alternativeName>
</protein>
<feature type="binding site" evidence="9">
    <location>
        <position position="78"/>
    </location>
    <ligand>
        <name>substrate</name>
    </ligand>
</feature>
<gene>
    <name evidence="9 11" type="primary">coaD</name>
    <name evidence="11" type="ORF">LRX75_21560</name>
</gene>
<dbReference type="NCBIfam" id="TIGR00125">
    <property type="entry name" value="cyt_tran_rel"/>
    <property type="match status" value="1"/>
</dbReference>
<evidence type="ECO:0000256" key="9">
    <source>
        <dbReference type="HAMAP-Rule" id="MF_00151"/>
    </source>
</evidence>
<comment type="function">
    <text evidence="9">Reversibly transfers an adenylyl group from ATP to 4'-phosphopantetheine, yielding dephospho-CoA (dPCoA) and pyrophosphate.</text>
</comment>
<feature type="binding site" evidence="9">
    <location>
        <begin position="93"/>
        <end position="95"/>
    </location>
    <ligand>
        <name>ATP</name>
        <dbReference type="ChEBI" id="CHEBI:30616"/>
    </ligand>
</feature>
<dbReference type="InterPro" id="IPR014729">
    <property type="entry name" value="Rossmann-like_a/b/a_fold"/>
</dbReference>
<keyword evidence="3 9" id="KW-0548">Nucleotidyltransferase</keyword>
<feature type="binding site" evidence="9">
    <location>
        <position position="9"/>
    </location>
    <ligand>
        <name>substrate</name>
    </ligand>
</feature>
<evidence type="ECO:0000256" key="2">
    <source>
        <dbReference type="ARBA" id="ARBA00022679"/>
    </source>
</evidence>
<feature type="domain" description="Cytidyltransferase-like" evidence="10">
    <location>
        <begin position="5"/>
        <end position="138"/>
    </location>
</feature>
<evidence type="ECO:0000313" key="12">
    <source>
        <dbReference type="Proteomes" id="UP001139089"/>
    </source>
</evidence>
<accession>A0A9X1T368</accession>
<dbReference type="InterPro" id="IPR004821">
    <property type="entry name" value="Cyt_trans-like"/>
</dbReference>
<comment type="catalytic activity">
    <reaction evidence="8 9">
        <text>(R)-4'-phosphopantetheine + ATP + H(+) = 3'-dephospho-CoA + diphosphate</text>
        <dbReference type="Rhea" id="RHEA:19801"/>
        <dbReference type="ChEBI" id="CHEBI:15378"/>
        <dbReference type="ChEBI" id="CHEBI:30616"/>
        <dbReference type="ChEBI" id="CHEBI:33019"/>
        <dbReference type="ChEBI" id="CHEBI:57328"/>
        <dbReference type="ChEBI" id="CHEBI:61723"/>
        <dbReference type="EC" id="2.7.7.3"/>
    </reaction>
</comment>
<sequence>MTTAFYPGSFDPITNGHLDILAQSLNVAQSLIVAIGVHPGKTPLFSFDERATLIRHAVGQAMPGRSADVSVVSFDDLVVNAARRHGASLLVRGLRDGTDLDYEMQMAGMNREMAPDIQTLFIPAAPASRPITATLVRQIAAMGGDVGPFVPKVVVQALAIRKAQR</sequence>
<reference evidence="11" key="1">
    <citation type="submission" date="2021-12" db="EMBL/GenBank/DDBJ databases">
        <authorList>
            <person name="Li Y."/>
        </authorList>
    </citation>
    <scope>NUCLEOTIDE SEQUENCE</scope>
    <source>
        <strain evidence="11">DKSPLA3</strain>
    </source>
</reference>
<comment type="subcellular location">
    <subcellularLocation>
        <location evidence="9">Cytoplasm</location>
    </subcellularLocation>
</comment>
<proteinExistence type="inferred from homology"/>
<evidence type="ECO:0000256" key="5">
    <source>
        <dbReference type="ARBA" id="ARBA00022840"/>
    </source>
</evidence>
<evidence type="ECO:0000256" key="7">
    <source>
        <dbReference type="ARBA" id="ARBA00022993"/>
    </source>
</evidence>
<evidence type="ECO:0000256" key="6">
    <source>
        <dbReference type="ARBA" id="ARBA00022842"/>
    </source>
</evidence>
<organism evidence="11 12">
    <name type="scientific">Rhizobium quercicola</name>
    <dbReference type="NCBI Taxonomy" id="2901226"/>
    <lineage>
        <taxon>Bacteria</taxon>
        <taxon>Pseudomonadati</taxon>
        <taxon>Pseudomonadota</taxon>
        <taxon>Alphaproteobacteria</taxon>
        <taxon>Hyphomicrobiales</taxon>
        <taxon>Rhizobiaceae</taxon>
        <taxon>Rhizobium/Agrobacterium group</taxon>
        <taxon>Rhizobium</taxon>
    </lineage>
</organism>
<keyword evidence="6 9" id="KW-0460">Magnesium</keyword>
<dbReference type="PANTHER" id="PTHR21342:SF1">
    <property type="entry name" value="PHOSPHOPANTETHEINE ADENYLYLTRANSFERASE"/>
    <property type="match status" value="1"/>
</dbReference>
<dbReference type="InterPro" id="IPR001980">
    <property type="entry name" value="PPAT"/>
</dbReference>
<feature type="binding site" evidence="9">
    <location>
        <position position="41"/>
    </location>
    <ligand>
        <name>substrate</name>
    </ligand>
</feature>
<dbReference type="PANTHER" id="PTHR21342">
    <property type="entry name" value="PHOSPHOPANTETHEINE ADENYLYLTRANSFERASE"/>
    <property type="match status" value="1"/>
</dbReference>
<evidence type="ECO:0000259" key="10">
    <source>
        <dbReference type="Pfam" id="PF01467"/>
    </source>
</evidence>
<comment type="caution">
    <text evidence="11">The sequence shown here is derived from an EMBL/GenBank/DDBJ whole genome shotgun (WGS) entry which is preliminary data.</text>
</comment>
<dbReference type="EC" id="2.7.7.3" evidence="9"/>
<dbReference type="HAMAP" id="MF_00151">
    <property type="entry name" value="PPAT_bact"/>
    <property type="match status" value="1"/>
</dbReference>
<evidence type="ECO:0000256" key="3">
    <source>
        <dbReference type="ARBA" id="ARBA00022695"/>
    </source>
</evidence>
<feature type="binding site" evidence="9">
    <location>
        <position position="103"/>
    </location>
    <ligand>
        <name>ATP</name>
        <dbReference type="ChEBI" id="CHEBI:30616"/>
    </ligand>
</feature>
<dbReference type="Gene3D" id="3.40.50.620">
    <property type="entry name" value="HUPs"/>
    <property type="match status" value="1"/>
</dbReference>
<dbReference type="GO" id="GO:0015937">
    <property type="term" value="P:coenzyme A biosynthetic process"/>
    <property type="evidence" value="ECO:0007669"/>
    <property type="project" value="UniProtKB-UniRule"/>
</dbReference>
<dbReference type="RefSeq" id="WP_231816691.1">
    <property type="nucleotide sequence ID" value="NZ_JAJOZR010000018.1"/>
</dbReference>
<dbReference type="Proteomes" id="UP001139089">
    <property type="component" value="Unassembled WGS sequence"/>
</dbReference>
<feature type="binding site" evidence="9">
    <location>
        <begin position="9"/>
        <end position="10"/>
    </location>
    <ligand>
        <name>ATP</name>
        <dbReference type="ChEBI" id="CHEBI:30616"/>
    </ligand>
</feature>
<feature type="site" description="Transition state stabilizer" evidence="9">
    <location>
        <position position="17"/>
    </location>
</feature>
<keyword evidence="7 9" id="KW-0173">Coenzyme A biosynthesis</keyword>
<dbReference type="NCBIfam" id="TIGR01510">
    <property type="entry name" value="coaD_prev_kdtB"/>
    <property type="match status" value="1"/>
</dbReference>
<dbReference type="CDD" id="cd02163">
    <property type="entry name" value="PPAT"/>
    <property type="match status" value="1"/>
</dbReference>
<feature type="binding site" evidence="9">
    <location>
        <begin position="128"/>
        <end position="134"/>
    </location>
    <ligand>
        <name>ATP</name>
        <dbReference type="ChEBI" id="CHEBI:30616"/>
    </ligand>
</feature>
<dbReference type="Pfam" id="PF01467">
    <property type="entry name" value="CTP_transf_like"/>
    <property type="match status" value="1"/>
</dbReference>
<dbReference type="PRINTS" id="PR01020">
    <property type="entry name" value="LPSBIOSNTHSS"/>
</dbReference>
<dbReference type="AlphaFoldDB" id="A0A9X1T368"/>
<keyword evidence="5 9" id="KW-0067">ATP-binding</keyword>
<keyword evidence="12" id="KW-1185">Reference proteome</keyword>
<dbReference type="GO" id="GO:0005524">
    <property type="term" value="F:ATP binding"/>
    <property type="evidence" value="ECO:0007669"/>
    <property type="project" value="UniProtKB-KW"/>
</dbReference>
<evidence type="ECO:0000256" key="8">
    <source>
        <dbReference type="ARBA" id="ARBA00029346"/>
    </source>
</evidence>
<dbReference type="SUPFAM" id="SSF52374">
    <property type="entry name" value="Nucleotidylyl transferase"/>
    <property type="match status" value="1"/>
</dbReference>